<dbReference type="InterPro" id="IPR038914">
    <property type="entry name" value="DCAF15"/>
</dbReference>
<evidence type="ECO:0000259" key="2">
    <source>
        <dbReference type="Pfam" id="PF14939"/>
    </source>
</evidence>
<dbReference type="Pfam" id="PF14939">
    <property type="entry name" value="DCAF15_WD40"/>
    <property type="match status" value="1"/>
</dbReference>
<protein>
    <submittedName>
        <fullName evidence="3">DDB1-and CUL4-associated factor 15</fullName>
    </submittedName>
</protein>
<dbReference type="PANTHER" id="PTHR28541">
    <property type="entry name" value="DDB1- AND CUL4-ASSOCIATED FACTOR 15"/>
    <property type="match status" value="1"/>
</dbReference>
<sequence length="394" mass="43343">MARFAEPSAKASWSGRSQPASSRRGSQNLLQYFTNRQLWGDRRQLPPLASRCFPLAHLVSQDVLRSGTVFLGFLSGAQWLLSYVAEPDRLCELPPLCFYRLQWWFFVPGQPLRLVRETLLFGGHSLEAQLMLNVTQWPCDPTCIIVAGCSKLDEELWHVTLVSMPGSGDVLHACYQCSSGGSGQPRLLSRGHLLLPMGQELVLLETHQNRGWAKSSCCPSAGWSSTGLQRQAELGSALLFLSVVPPPQHATVLDLELVADTLAQQMCAEHSLTYEGLLDYDACAAAGASQGTQATLLLAFLMEASRLPVLTDLPGGKGAYYTSTVLLHWDLETGLHRVAAMGDLSEPGLDVRTEWLPSWWSRPLGAHCWMTNDPVLRGQPLTLLRAGPWRIALT</sequence>
<dbReference type="InterPro" id="IPR032734">
    <property type="entry name" value="DCAF15_WD40"/>
</dbReference>
<proteinExistence type="predicted"/>
<feature type="region of interest" description="Disordered" evidence="1">
    <location>
        <begin position="1"/>
        <end position="24"/>
    </location>
</feature>
<feature type="domain" description="DDB1- and CUL4-associated factor 15 WD40 repeat-containing" evidence="2">
    <location>
        <begin position="50"/>
        <end position="179"/>
    </location>
</feature>
<feature type="compositionally biased region" description="Polar residues" evidence="1">
    <location>
        <begin position="14"/>
        <end position="24"/>
    </location>
</feature>
<organism evidence="3">
    <name type="scientific">Rhipicephalus zambeziensis</name>
    <dbReference type="NCBI Taxonomy" id="60191"/>
    <lineage>
        <taxon>Eukaryota</taxon>
        <taxon>Metazoa</taxon>
        <taxon>Ecdysozoa</taxon>
        <taxon>Arthropoda</taxon>
        <taxon>Chelicerata</taxon>
        <taxon>Arachnida</taxon>
        <taxon>Acari</taxon>
        <taxon>Parasitiformes</taxon>
        <taxon>Ixodida</taxon>
        <taxon>Ixodoidea</taxon>
        <taxon>Ixodidae</taxon>
        <taxon>Rhipicephalinae</taxon>
        <taxon>Rhipicephalus</taxon>
        <taxon>Rhipicephalus</taxon>
    </lineage>
</organism>
<dbReference type="EMBL" id="GFPF01007122">
    <property type="protein sequence ID" value="MAA18268.1"/>
    <property type="molecule type" value="Transcribed_RNA"/>
</dbReference>
<dbReference type="GO" id="GO:0080008">
    <property type="term" value="C:Cul4-RING E3 ubiquitin ligase complex"/>
    <property type="evidence" value="ECO:0007669"/>
    <property type="project" value="TreeGrafter"/>
</dbReference>
<dbReference type="AlphaFoldDB" id="A0A224YKU8"/>
<evidence type="ECO:0000256" key="1">
    <source>
        <dbReference type="SAM" id="MobiDB-lite"/>
    </source>
</evidence>
<name>A0A224YKU8_9ACAR</name>
<dbReference type="CDD" id="cd20917">
    <property type="entry name" value="DCAF15-NTD"/>
    <property type="match status" value="1"/>
</dbReference>
<dbReference type="PANTHER" id="PTHR28541:SF1">
    <property type="entry name" value="DDB1- AND CUL4-ASSOCIATED FACTOR 15"/>
    <property type="match status" value="1"/>
</dbReference>
<reference evidence="3" key="1">
    <citation type="journal article" date="2017" name="Parasit. Vectors">
        <title>Sialotranscriptomics of Rhipicephalus zambeziensis reveals intricate expression profiles of secretory proteins and suggests tight temporal transcriptional regulation during blood-feeding.</title>
        <authorList>
            <person name="de Castro M.H."/>
            <person name="de Klerk D."/>
            <person name="Pienaar R."/>
            <person name="Rees D.J.G."/>
            <person name="Mans B.J."/>
        </authorList>
    </citation>
    <scope>NUCLEOTIDE SEQUENCE</scope>
    <source>
        <tissue evidence="3">Salivary glands</tissue>
    </source>
</reference>
<evidence type="ECO:0000313" key="3">
    <source>
        <dbReference type="EMBL" id="MAA18268.1"/>
    </source>
</evidence>
<dbReference type="GO" id="GO:0016567">
    <property type="term" value="P:protein ubiquitination"/>
    <property type="evidence" value="ECO:0007669"/>
    <property type="project" value="InterPro"/>
</dbReference>
<accession>A0A224YKU8</accession>